<organism evidence="1 2">
    <name type="scientific">Oedothorax gibbosus</name>
    <dbReference type="NCBI Taxonomy" id="931172"/>
    <lineage>
        <taxon>Eukaryota</taxon>
        <taxon>Metazoa</taxon>
        <taxon>Ecdysozoa</taxon>
        <taxon>Arthropoda</taxon>
        <taxon>Chelicerata</taxon>
        <taxon>Arachnida</taxon>
        <taxon>Araneae</taxon>
        <taxon>Araneomorphae</taxon>
        <taxon>Entelegynae</taxon>
        <taxon>Araneoidea</taxon>
        <taxon>Linyphiidae</taxon>
        <taxon>Erigoninae</taxon>
        <taxon>Oedothorax</taxon>
    </lineage>
</organism>
<dbReference type="EMBL" id="JAFNEN010000622">
    <property type="protein sequence ID" value="KAG8179512.1"/>
    <property type="molecule type" value="Genomic_DNA"/>
</dbReference>
<proteinExistence type="predicted"/>
<gene>
    <name evidence="1" type="ORF">JTE90_005261</name>
</gene>
<protein>
    <submittedName>
        <fullName evidence="1">Uncharacterized protein</fullName>
    </submittedName>
</protein>
<evidence type="ECO:0000313" key="1">
    <source>
        <dbReference type="EMBL" id="KAG8179512.1"/>
    </source>
</evidence>
<dbReference type="AlphaFoldDB" id="A0AAV6U5D6"/>
<evidence type="ECO:0000313" key="2">
    <source>
        <dbReference type="Proteomes" id="UP000827092"/>
    </source>
</evidence>
<accession>A0AAV6U5D6</accession>
<keyword evidence="2" id="KW-1185">Reference proteome</keyword>
<reference evidence="1 2" key="1">
    <citation type="journal article" date="2022" name="Nat. Ecol. Evol.">
        <title>A masculinizing supergene underlies an exaggerated male reproductive morph in a spider.</title>
        <authorList>
            <person name="Hendrickx F."/>
            <person name="De Corte Z."/>
            <person name="Sonet G."/>
            <person name="Van Belleghem S.M."/>
            <person name="Kostlbacher S."/>
            <person name="Vangestel C."/>
        </authorList>
    </citation>
    <scope>NUCLEOTIDE SEQUENCE [LARGE SCALE GENOMIC DNA]</scope>
    <source>
        <strain evidence="1">W744_W776</strain>
    </source>
</reference>
<comment type="caution">
    <text evidence="1">The sequence shown here is derived from an EMBL/GenBank/DDBJ whole genome shotgun (WGS) entry which is preliminary data.</text>
</comment>
<sequence>MVGERGLRAHLCVNSTVSRLASPLFLLERFFSSRSSDSFYECQSFWTYVFLKRRQIGAPKNKHQQVG</sequence>
<dbReference type="Proteomes" id="UP000827092">
    <property type="component" value="Unassembled WGS sequence"/>
</dbReference>
<name>A0AAV6U5D6_9ARAC</name>